<feature type="non-terminal residue" evidence="2">
    <location>
        <position position="1"/>
    </location>
</feature>
<evidence type="ECO:0000313" key="3">
    <source>
        <dbReference type="Proteomes" id="UP000697710"/>
    </source>
</evidence>
<reference evidence="2" key="2">
    <citation type="journal article" date="2021" name="Microbiome">
        <title>Successional dynamics and alternative stable states in a saline activated sludge microbial community over 9 years.</title>
        <authorList>
            <person name="Wang Y."/>
            <person name="Ye J."/>
            <person name="Ju F."/>
            <person name="Liu L."/>
            <person name="Boyd J.A."/>
            <person name="Deng Y."/>
            <person name="Parks D.H."/>
            <person name="Jiang X."/>
            <person name="Yin X."/>
            <person name="Woodcroft B.J."/>
            <person name="Tyson G.W."/>
            <person name="Hugenholtz P."/>
            <person name="Polz M.F."/>
            <person name="Zhang T."/>
        </authorList>
    </citation>
    <scope>NUCLEOTIDE SEQUENCE</scope>
    <source>
        <strain evidence="2">HKST-UBA01</strain>
    </source>
</reference>
<evidence type="ECO:0000313" key="2">
    <source>
        <dbReference type="EMBL" id="MCA9727856.1"/>
    </source>
</evidence>
<feature type="transmembrane region" description="Helical" evidence="1">
    <location>
        <begin position="7"/>
        <end position="26"/>
    </location>
</feature>
<keyword evidence="1" id="KW-1133">Transmembrane helix</keyword>
<name>A0A956RNS6_UNCEI</name>
<dbReference type="AlphaFoldDB" id="A0A956RNS6"/>
<evidence type="ECO:0000256" key="1">
    <source>
        <dbReference type="SAM" id="Phobius"/>
    </source>
</evidence>
<proteinExistence type="predicted"/>
<sequence length="148" mass="16042">ARLCWRWAMATIALQIVDGFLLLMALPREVLRAFMRGGAPTMVPLALGILLGVGLLMMLARPIDPIAKRKLITGTLASLVLTIAVMAITRDQVRALYLEPSTESFHPTVVPQWGNFVLFVVLLIAALGTVAYMTKRALAERATGDDAA</sequence>
<dbReference type="Proteomes" id="UP000697710">
    <property type="component" value="Unassembled WGS sequence"/>
</dbReference>
<feature type="transmembrane region" description="Helical" evidence="1">
    <location>
        <begin position="71"/>
        <end position="89"/>
    </location>
</feature>
<dbReference type="EMBL" id="JAGQHR010000249">
    <property type="protein sequence ID" value="MCA9727856.1"/>
    <property type="molecule type" value="Genomic_DNA"/>
</dbReference>
<gene>
    <name evidence="2" type="ORF">KC729_09255</name>
</gene>
<keyword evidence="1" id="KW-0812">Transmembrane</keyword>
<feature type="transmembrane region" description="Helical" evidence="1">
    <location>
        <begin position="38"/>
        <end position="59"/>
    </location>
</feature>
<comment type="caution">
    <text evidence="2">The sequence shown here is derived from an EMBL/GenBank/DDBJ whole genome shotgun (WGS) entry which is preliminary data.</text>
</comment>
<accession>A0A956RNS6</accession>
<organism evidence="2 3">
    <name type="scientific">Eiseniibacteriota bacterium</name>
    <dbReference type="NCBI Taxonomy" id="2212470"/>
    <lineage>
        <taxon>Bacteria</taxon>
        <taxon>Candidatus Eiseniibacteriota</taxon>
    </lineage>
</organism>
<keyword evidence="1" id="KW-0472">Membrane</keyword>
<protein>
    <submittedName>
        <fullName evidence="2">Uncharacterized protein</fullName>
    </submittedName>
</protein>
<reference evidence="2" key="1">
    <citation type="submission" date="2020-04" db="EMBL/GenBank/DDBJ databases">
        <authorList>
            <person name="Zhang T."/>
        </authorList>
    </citation>
    <scope>NUCLEOTIDE SEQUENCE</scope>
    <source>
        <strain evidence="2">HKST-UBA01</strain>
    </source>
</reference>
<feature type="transmembrane region" description="Helical" evidence="1">
    <location>
        <begin position="109"/>
        <end position="132"/>
    </location>
</feature>